<dbReference type="EMBL" id="MLJW01001922">
    <property type="protein sequence ID" value="OIQ76247.1"/>
    <property type="molecule type" value="Genomic_DNA"/>
</dbReference>
<dbReference type="InterPro" id="IPR006633">
    <property type="entry name" value="Carb-bd_sugar_hydrolysis-dom"/>
</dbReference>
<dbReference type="NCBIfam" id="TIGR03804">
    <property type="entry name" value="para_beta_helix"/>
    <property type="match status" value="1"/>
</dbReference>
<dbReference type="InterPro" id="IPR006626">
    <property type="entry name" value="PbH1"/>
</dbReference>
<dbReference type="InterPro" id="IPR012334">
    <property type="entry name" value="Pectin_lyas_fold"/>
</dbReference>
<proteinExistence type="predicted"/>
<accession>A0A1J5Q8B1</accession>
<dbReference type="Gene3D" id="2.160.20.10">
    <property type="entry name" value="Single-stranded right-handed beta-helix, Pectin lyase-like"/>
    <property type="match status" value="2"/>
</dbReference>
<dbReference type="SMART" id="SM00710">
    <property type="entry name" value="PbH1"/>
    <property type="match status" value="5"/>
</dbReference>
<organism evidence="2">
    <name type="scientific">mine drainage metagenome</name>
    <dbReference type="NCBI Taxonomy" id="410659"/>
    <lineage>
        <taxon>unclassified sequences</taxon>
        <taxon>metagenomes</taxon>
        <taxon>ecological metagenomes</taxon>
    </lineage>
</organism>
<protein>
    <submittedName>
        <fullName evidence="2">Periplasmic copper-binding protein (NosD)</fullName>
    </submittedName>
</protein>
<dbReference type="SMART" id="SM00722">
    <property type="entry name" value="CASH"/>
    <property type="match status" value="1"/>
</dbReference>
<dbReference type="Pfam" id="PF05048">
    <property type="entry name" value="NosD"/>
    <property type="match status" value="1"/>
</dbReference>
<evidence type="ECO:0000259" key="1">
    <source>
        <dbReference type="SMART" id="SM00722"/>
    </source>
</evidence>
<dbReference type="InterPro" id="IPR026464">
    <property type="entry name" value="NosD_copper_fam"/>
</dbReference>
<sequence>MNAGVFVERGARGARVEHDRIVDALFGVYLDGAADVRVLDNVVRGIAALRVADRGDGIHLWNDRHCVIRGNDVGGSRDGIYFYISPDNVIAGNRIHDVRYGMHDMYSNHVALLHNVAYRDTAGYALMSSDHNEIRDNVAADDFSYGFLLNYVTYSDFVGNRIERIVDTVDDASGIGSGQAGKGVFVYNSEFNTFAGNRIADSTIGVHVTAGSEHNAVFGNAFVDNRTQVRYAENVAEEWSRAGRGNYWSNYLGWDMNGDGIGDVPYRPNSGVDVLLWKYPSARLLMSSPATLLLRYVQRAFPVFTPPGITDSHPLMRAPRALTRKSDGKPD</sequence>
<dbReference type="AlphaFoldDB" id="A0A1J5Q8B1"/>
<gene>
    <name evidence="2" type="ORF">GALL_420780</name>
</gene>
<dbReference type="InterPro" id="IPR011050">
    <property type="entry name" value="Pectin_lyase_fold/virulence"/>
</dbReference>
<comment type="caution">
    <text evidence="2">The sequence shown here is derived from an EMBL/GenBank/DDBJ whole genome shotgun (WGS) entry which is preliminary data.</text>
</comment>
<name>A0A1J5Q8B1_9ZZZZ</name>
<feature type="domain" description="Carbohydrate-binding/sugar hydrolysis" evidence="1">
    <location>
        <begin position="89"/>
        <end position="264"/>
    </location>
</feature>
<dbReference type="SUPFAM" id="SSF51126">
    <property type="entry name" value="Pectin lyase-like"/>
    <property type="match status" value="1"/>
</dbReference>
<dbReference type="NCBIfam" id="TIGR04247">
    <property type="entry name" value="NosD_copper_fam"/>
    <property type="match status" value="1"/>
</dbReference>
<reference evidence="2" key="1">
    <citation type="submission" date="2016-10" db="EMBL/GenBank/DDBJ databases">
        <title>Sequence of Gallionella enrichment culture.</title>
        <authorList>
            <person name="Poehlein A."/>
            <person name="Muehling M."/>
            <person name="Daniel R."/>
        </authorList>
    </citation>
    <scope>NUCLEOTIDE SEQUENCE</scope>
</reference>
<evidence type="ECO:0000313" key="2">
    <source>
        <dbReference type="EMBL" id="OIQ76247.1"/>
    </source>
</evidence>
<dbReference type="InterPro" id="IPR007742">
    <property type="entry name" value="NosD_dom"/>
</dbReference>
<dbReference type="InterPro" id="IPR022441">
    <property type="entry name" value="Para_beta_helix_rpt-2"/>
</dbReference>